<keyword evidence="4" id="KW-0064">Aspartyl protease</keyword>
<dbReference type="PANTHER" id="PTHR47965">
    <property type="entry name" value="ASPARTYL PROTEASE-RELATED"/>
    <property type="match status" value="1"/>
</dbReference>
<name>A0A830HJZ9_9CHLO</name>
<dbReference type="PANTHER" id="PTHR47965:SF12">
    <property type="entry name" value="ASPARTIC PROTEINASE 3-RELATED"/>
    <property type="match status" value="1"/>
</dbReference>
<dbReference type="GO" id="GO:0006508">
    <property type="term" value="P:proteolysis"/>
    <property type="evidence" value="ECO:0007669"/>
    <property type="project" value="UniProtKB-KW"/>
</dbReference>
<dbReference type="SUPFAM" id="SSF50630">
    <property type="entry name" value="Acid proteases"/>
    <property type="match status" value="1"/>
</dbReference>
<feature type="signal peptide" evidence="7">
    <location>
        <begin position="1"/>
        <end position="22"/>
    </location>
</feature>
<evidence type="ECO:0000259" key="8">
    <source>
        <dbReference type="PROSITE" id="PS51767"/>
    </source>
</evidence>
<gene>
    <name evidence="9" type="ORF">PPROV_000408900</name>
</gene>
<keyword evidence="5" id="KW-0378">Hydrolase</keyword>
<comment type="similarity">
    <text evidence="1">Belongs to the peptidase A1 family.</text>
</comment>
<evidence type="ECO:0000256" key="7">
    <source>
        <dbReference type="SAM" id="SignalP"/>
    </source>
</evidence>
<evidence type="ECO:0000256" key="2">
    <source>
        <dbReference type="ARBA" id="ARBA00022670"/>
    </source>
</evidence>
<keyword evidence="3 7" id="KW-0732">Signal</keyword>
<dbReference type="GO" id="GO:0004190">
    <property type="term" value="F:aspartic-type endopeptidase activity"/>
    <property type="evidence" value="ECO:0007669"/>
    <property type="project" value="UniProtKB-KW"/>
</dbReference>
<dbReference type="InterPro" id="IPR033121">
    <property type="entry name" value="PEPTIDASE_A1"/>
</dbReference>
<dbReference type="InterPro" id="IPR001461">
    <property type="entry name" value="Aspartic_peptidase_A1"/>
</dbReference>
<dbReference type="InterPro" id="IPR034164">
    <property type="entry name" value="Pepsin-like_dom"/>
</dbReference>
<evidence type="ECO:0000313" key="10">
    <source>
        <dbReference type="Proteomes" id="UP000660262"/>
    </source>
</evidence>
<protein>
    <recommendedName>
        <fullName evidence="8">Peptidase A1 domain-containing protein</fullName>
    </recommendedName>
</protein>
<dbReference type="Gene3D" id="2.40.70.10">
    <property type="entry name" value="Acid Proteases"/>
    <property type="match status" value="2"/>
</dbReference>
<proteinExistence type="inferred from homology"/>
<organism evidence="9 10">
    <name type="scientific">Pycnococcus provasolii</name>
    <dbReference type="NCBI Taxonomy" id="41880"/>
    <lineage>
        <taxon>Eukaryota</taxon>
        <taxon>Viridiplantae</taxon>
        <taxon>Chlorophyta</taxon>
        <taxon>Pseudoscourfieldiophyceae</taxon>
        <taxon>Pseudoscourfieldiales</taxon>
        <taxon>Pycnococcaceae</taxon>
        <taxon>Pycnococcus</taxon>
    </lineage>
</organism>
<dbReference type="Proteomes" id="UP000660262">
    <property type="component" value="Unassembled WGS sequence"/>
</dbReference>
<evidence type="ECO:0000256" key="3">
    <source>
        <dbReference type="ARBA" id="ARBA00022729"/>
    </source>
</evidence>
<keyword evidence="6" id="KW-0865">Zymogen</keyword>
<evidence type="ECO:0000313" key="9">
    <source>
        <dbReference type="EMBL" id="GHP05337.1"/>
    </source>
</evidence>
<comment type="caution">
    <text evidence="9">The sequence shown here is derived from an EMBL/GenBank/DDBJ whole genome shotgun (WGS) entry which is preliminary data.</text>
</comment>
<evidence type="ECO:0000256" key="5">
    <source>
        <dbReference type="ARBA" id="ARBA00022801"/>
    </source>
</evidence>
<dbReference type="CDD" id="cd05471">
    <property type="entry name" value="pepsin_like"/>
    <property type="match status" value="1"/>
</dbReference>
<evidence type="ECO:0000256" key="1">
    <source>
        <dbReference type="ARBA" id="ARBA00007447"/>
    </source>
</evidence>
<dbReference type="InterPro" id="IPR021109">
    <property type="entry name" value="Peptidase_aspartic_dom_sf"/>
</dbReference>
<evidence type="ECO:0000256" key="6">
    <source>
        <dbReference type="ARBA" id="ARBA00023145"/>
    </source>
</evidence>
<accession>A0A830HJZ9</accession>
<keyword evidence="10" id="KW-1185">Reference proteome</keyword>
<dbReference type="AlphaFoldDB" id="A0A830HJZ9"/>
<dbReference type="EMBL" id="BNJQ01000010">
    <property type="protein sequence ID" value="GHP05337.1"/>
    <property type="molecule type" value="Genomic_DNA"/>
</dbReference>
<evidence type="ECO:0000256" key="4">
    <source>
        <dbReference type="ARBA" id="ARBA00022750"/>
    </source>
</evidence>
<sequence>MLCSVVAAVLVTLMVLVCCSVAHVVPIARASFVVHVPLNRMNYGGMVIDDDSSSYSQPPTRRRRRQRRRLIGDGGNASLLRVRKADVYVFEDDALPPLVAHVRVNDNILRVLVDTGSADMVVKLAKEENDDNNSNLVNTTEAPPPQCVWARLALRGQVPCDSFRFAFGACTCTCAIGGECRVRGQYADGGSFDGKLVTANVSLPVDGEPAKAIVVGVVPSGPFDSSSFIAPGVDGILGLAPAGVSMSGHPNVLNQLELAGVLRPEKSDGSFSLCAPSPAGGVLAIGGRYPREGQHQWMYAAQSTADRYTVDIQSMLIVSPNITTAAAARVDYNFTMAAEAGLGNEDSLPILDSGTNWATFPTKLIKALEQPLVTAICTEKEKNRCIKSVGLLLNSTRVNVCGYFTNDEIERFPDMTLLLRGKQQNLLWLRAGSSATPEISFKLHPFDWAMSPVSGCHNEKNKTYNTIPLQMAVLDGGETLGIDKVTLGAFALSPYAVHFDPSRRRIGFLPSRGASVAGACAPPEAEAGGTRHAAEALATARVGASALLRRE</sequence>
<reference evidence="9" key="1">
    <citation type="submission" date="2020-10" db="EMBL/GenBank/DDBJ databases">
        <title>Unveiling of a novel bifunctional photoreceptor, Dualchrome1, isolated from a cosmopolitan green alga.</title>
        <authorList>
            <person name="Suzuki S."/>
            <person name="Kawachi M."/>
        </authorList>
    </citation>
    <scope>NUCLEOTIDE SEQUENCE</scope>
    <source>
        <strain evidence="9">NIES 2893</strain>
    </source>
</reference>
<dbReference type="Pfam" id="PF00026">
    <property type="entry name" value="Asp"/>
    <property type="match status" value="1"/>
</dbReference>
<keyword evidence="2" id="KW-0645">Protease</keyword>
<feature type="chain" id="PRO_5032531743" description="Peptidase A1 domain-containing protein" evidence="7">
    <location>
        <begin position="23"/>
        <end position="551"/>
    </location>
</feature>
<dbReference type="PROSITE" id="PS51767">
    <property type="entry name" value="PEPTIDASE_A1"/>
    <property type="match status" value="1"/>
</dbReference>
<feature type="domain" description="Peptidase A1" evidence="8">
    <location>
        <begin position="98"/>
        <end position="509"/>
    </location>
</feature>